<organism evidence="3 4">
    <name type="scientific">Henosepilachna vigintioctopunctata</name>
    <dbReference type="NCBI Taxonomy" id="420089"/>
    <lineage>
        <taxon>Eukaryota</taxon>
        <taxon>Metazoa</taxon>
        <taxon>Ecdysozoa</taxon>
        <taxon>Arthropoda</taxon>
        <taxon>Hexapoda</taxon>
        <taxon>Insecta</taxon>
        <taxon>Pterygota</taxon>
        <taxon>Neoptera</taxon>
        <taxon>Endopterygota</taxon>
        <taxon>Coleoptera</taxon>
        <taxon>Polyphaga</taxon>
        <taxon>Cucujiformia</taxon>
        <taxon>Coccinelloidea</taxon>
        <taxon>Coccinellidae</taxon>
        <taxon>Epilachninae</taxon>
        <taxon>Epilachnini</taxon>
        <taxon>Henosepilachna</taxon>
    </lineage>
</organism>
<evidence type="ECO:0000313" key="3">
    <source>
        <dbReference type="EMBL" id="KAK9876107.1"/>
    </source>
</evidence>
<evidence type="ECO:0000313" key="4">
    <source>
        <dbReference type="Proteomes" id="UP001431783"/>
    </source>
</evidence>
<keyword evidence="4" id="KW-1185">Reference proteome</keyword>
<feature type="region of interest" description="Disordered" evidence="1">
    <location>
        <begin position="50"/>
        <end position="71"/>
    </location>
</feature>
<dbReference type="AlphaFoldDB" id="A0AAW1U7A4"/>
<keyword evidence="2" id="KW-0732">Signal</keyword>
<protein>
    <submittedName>
        <fullName evidence="3">Uncharacterized protein</fullName>
    </submittedName>
</protein>
<evidence type="ECO:0000256" key="1">
    <source>
        <dbReference type="SAM" id="MobiDB-lite"/>
    </source>
</evidence>
<gene>
    <name evidence="3" type="ORF">WA026_011221</name>
</gene>
<dbReference type="Proteomes" id="UP001431783">
    <property type="component" value="Unassembled WGS sequence"/>
</dbReference>
<dbReference type="EMBL" id="JARQZJ010000035">
    <property type="protein sequence ID" value="KAK9876107.1"/>
    <property type="molecule type" value="Genomic_DNA"/>
</dbReference>
<feature type="signal peptide" evidence="2">
    <location>
        <begin position="1"/>
        <end position="27"/>
    </location>
</feature>
<name>A0AAW1U7A4_9CUCU</name>
<proteinExistence type="predicted"/>
<evidence type="ECO:0000256" key="2">
    <source>
        <dbReference type="SAM" id="SignalP"/>
    </source>
</evidence>
<feature type="chain" id="PRO_5043699411" evidence="2">
    <location>
        <begin position="28"/>
        <end position="71"/>
    </location>
</feature>
<comment type="caution">
    <text evidence="3">The sequence shown here is derived from an EMBL/GenBank/DDBJ whole genome shotgun (WGS) entry which is preliminary data.</text>
</comment>
<reference evidence="3 4" key="1">
    <citation type="submission" date="2023-03" db="EMBL/GenBank/DDBJ databases">
        <title>Genome insight into feeding habits of ladybird beetles.</title>
        <authorList>
            <person name="Li H.-S."/>
            <person name="Huang Y.-H."/>
            <person name="Pang H."/>
        </authorList>
    </citation>
    <scope>NUCLEOTIDE SEQUENCE [LARGE SCALE GENOMIC DNA]</scope>
    <source>
        <strain evidence="3">SYSU_2023b</strain>
        <tissue evidence="3">Whole body</tissue>
    </source>
</reference>
<sequence length="71" mass="7561">MAAGTCLGSAAFFGWILMSVCVTVAKAWKNVTVKSIHQFRSPEHIAKNQRTTGKGDILKPIGDSKGIITDG</sequence>
<accession>A0AAW1U7A4</accession>